<dbReference type="SUPFAM" id="SSF48452">
    <property type="entry name" value="TPR-like"/>
    <property type="match status" value="1"/>
</dbReference>
<dbReference type="CDD" id="cd07302">
    <property type="entry name" value="CHD"/>
    <property type="match status" value="1"/>
</dbReference>
<evidence type="ECO:0000313" key="4">
    <source>
        <dbReference type="Proteomes" id="UP000220353"/>
    </source>
</evidence>
<gene>
    <name evidence="3" type="ORF">CO661_02555</name>
</gene>
<dbReference type="Pfam" id="PF00211">
    <property type="entry name" value="Guanylate_cyc"/>
    <property type="match status" value="1"/>
</dbReference>
<feature type="repeat" description="TPR" evidence="1">
    <location>
        <begin position="450"/>
        <end position="483"/>
    </location>
</feature>
<accession>A0A2A6M7M0</accession>
<dbReference type="PROSITE" id="PS50005">
    <property type="entry name" value="TPR"/>
    <property type="match status" value="1"/>
</dbReference>
<dbReference type="Pfam" id="PF13432">
    <property type="entry name" value="TPR_16"/>
    <property type="match status" value="1"/>
</dbReference>
<dbReference type="SUPFAM" id="SSF55073">
    <property type="entry name" value="Nucleotide cyclase"/>
    <property type="match status" value="1"/>
</dbReference>
<dbReference type="GO" id="GO:0035556">
    <property type="term" value="P:intracellular signal transduction"/>
    <property type="evidence" value="ECO:0007669"/>
    <property type="project" value="InterPro"/>
</dbReference>
<dbReference type="Gene3D" id="1.25.40.10">
    <property type="entry name" value="Tetratricopeptide repeat domain"/>
    <property type="match status" value="1"/>
</dbReference>
<dbReference type="InterPro" id="IPR011990">
    <property type="entry name" value="TPR-like_helical_dom_sf"/>
</dbReference>
<dbReference type="Proteomes" id="UP000220353">
    <property type="component" value="Unassembled WGS sequence"/>
</dbReference>
<proteinExistence type="predicted"/>
<comment type="caution">
    <text evidence="3">The sequence shown here is derived from an EMBL/GenBank/DDBJ whole genome shotgun (WGS) entry which is preliminary data.</text>
</comment>
<evidence type="ECO:0000313" key="3">
    <source>
        <dbReference type="EMBL" id="PDT50512.1"/>
    </source>
</evidence>
<dbReference type="Gene3D" id="3.30.70.1230">
    <property type="entry name" value="Nucleotide cyclase"/>
    <property type="match status" value="1"/>
</dbReference>
<dbReference type="SUPFAM" id="SSF52964">
    <property type="entry name" value="TolB, N-terminal domain"/>
    <property type="match status" value="1"/>
</dbReference>
<dbReference type="PROSITE" id="PS50125">
    <property type="entry name" value="GUANYLATE_CYCLASE_2"/>
    <property type="match status" value="1"/>
</dbReference>
<dbReference type="SMART" id="SM00044">
    <property type="entry name" value="CYCc"/>
    <property type="match status" value="1"/>
</dbReference>
<dbReference type="PANTHER" id="PTHR43081:SF19">
    <property type="entry name" value="PH-SENSITIVE ADENYLATE CYCLASE RV1264"/>
    <property type="match status" value="1"/>
</dbReference>
<dbReference type="GO" id="GO:0004016">
    <property type="term" value="F:adenylate cyclase activity"/>
    <property type="evidence" value="ECO:0007669"/>
    <property type="project" value="UniProtKB-ARBA"/>
</dbReference>
<sequence length="580" mass="64670">MAEERSQRRLAAIMAADVVGYSRLIEQNEASTLAALKERRRTILAPLVAHHHGRIVKVMGDGVLVEFGSAVNAVACAVELQHRMAEANDGLPEDRKVVLRIGINLGDVVVDGGDLYGDGVNVANRLQGIAGPGDICVAGSVYDQVKRKLDFGFDELGLQTVKNIAEPVLVYRVWSSSSTMQDYYGQAEKAALPLPGKPSIAVLPFTNMSNDTEQETFVDGLTEDLITDLSRTSGLFVIASNSVFAYKGRHVDVRRIARELGVRYLLEGSARRAAGRVRINAQLIDAIGGDHLWAERFDRSLEDIFAVQDEVTGKIVEALVGRLTTPPARSRPTNLEAYELCVRARALGLQTALVAREAIFLLERAIALDPQYAEAYRWLALNLWCGWEFWDEPMDPNRARAEAEAQRAVALDPNDAGNRWVLGTILGHERRWAESDAEFDATLRLDPNCADAWAMRSDLITLNGRPADAVEYVRKALRLNPHPPGWYYWMLGQAQYALRDYESAVQTLLRPETYRTTSRRLLAASLAQLGRMEEARQEAEMFMISNPNFTIRHWSASQPIRDEDVRQHFVDGYRMAGLPE</sequence>
<dbReference type="AlphaFoldDB" id="A0A2A6M7M0"/>
<reference evidence="3 4" key="1">
    <citation type="submission" date="2017-09" db="EMBL/GenBank/DDBJ databases">
        <title>Comparative genomics of rhizobia isolated from Phaseolus vulgaris in China.</title>
        <authorList>
            <person name="Tong W."/>
        </authorList>
    </citation>
    <scope>NUCLEOTIDE SEQUENCE [LARGE SCALE GENOMIC DNA]</scope>
    <source>
        <strain evidence="3 4">PCH1</strain>
    </source>
</reference>
<protein>
    <submittedName>
        <fullName evidence="3">Adenylate/guanylate cyclase domain-containing protein</fullName>
    </submittedName>
</protein>
<organism evidence="3 4">
    <name type="scientific">Rhizobium fredii</name>
    <name type="common">Sinorhizobium fredii</name>
    <dbReference type="NCBI Taxonomy" id="380"/>
    <lineage>
        <taxon>Bacteria</taxon>
        <taxon>Pseudomonadati</taxon>
        <taxon>Pseudomonadota</taxon>
        <taxon>Alphaproteobacteria</taxon>
        <taxon>Hyphomicrobiales</taxon>
        <taxon>Rhizobiaceae</taxon>
        <taxon>Sinorhizobium/Ensifer group</taxon>
        <taxon>Sinorhizobium</taxon>
    </lineage>
</organism>
<dbReference type="InterPro" id="IPR019734">
    <property type="entry name" value="TPR_rpt"/>
</dbReference>
<dbReference type="InterPro" id="IPR029787">
    <property type="entry name" value="Nucleotide_cyclase"/>
</dbReference>
<dbReference type="PANTHER" id="PTHR43081">
    <property type="entry name" value="ADENYLATE CYCLASE, TERMINAL-DIFFERENTIATION SPECIFIC-RELATED"/>
    <property type="match status" value="1"/>
</dbReference>
<feature type="domain" description="Guanylate cyclase" evidence="2">
    <location>
        <begin position="12"/>
        <end position="127"/>
    </location>
</feature>
<dbReference type="EMBL" id="NWTC01000001">
    <property type="protein sequence ID" value="PDT50512.1"/>
    <property type="molecule type" value="Genomic_DNA"/>
</dbReference>
<dbReference type="GO" id="GO:0006171">
    <property type="term" value="P:cAMP biosynthetic process"/>
    <property type="evidence" value="ECO:0007669"/>
    <property type="project" value="TreeGrafter"/>
</dbReference>
<dbReference type="RefSeq" id="WP_097586548.1">
    <property type="nucleotide sequence ID" value="NZ_NWTC01000001.1"/>
</dbReference>
<dbReference type="Gene3D" id="3.40.50.10070">
    <property type="entry name" value="TolB, N-terminal domain"/>
    <property type="match status" value="1"/>
</dbReference>
<dbReference type="InterPro" id="IPR050697">
    <property type="entry name" value="Adenylyl/Guanylyl_Cyclase_3/4"/>
</dbReference>
<evidence type="ECO:0000256" key="1">
    <source>
        <dbReference type="PROSITE-ProRule" id="PRU00339"/>
    </source>
</evidence>
<dbReference type="InterPro" id="IPR001054">
    <property type="entry name" value="A/G_cyclase"/>
</dbReference>
<evidence type="ECO:0000259" key="2">
    <source>
        <dbReference type="PROSITE" id="PS50125"/>
    </source>
</evidence>
<keyword evidence="1" id="KW-0802">TPR repeat</keyword>
<name>A0A2A6M7M0_RHIFR</name>